<evidence type="ECO:0000256" key="1">
    <source>
        <dbReference type="SAM" id="SignalP"/>
    </source>
</evidence>
<proteinExistence type="predicted"/>
<keyword evidence="3" id="KW-1185">Reference proteome</keyword>
<dbReference type="Proteomes" id="UP000324639">
    <property type="component" value="Chromosome Bgt_-06"/>
</dbReference>
<sequence length="90" mass="10220">MAWAQGGYWGFSMPRWHHTCLCCGLGYVSLTLEGKTEHLYAMSSTNLGVKYSPIAKFSQISQYQRSWPTRQKFILLLNVVFSLPTSLTPT</sequence>
<organism evidence="2 3">
    <name type="scientific">Blumeria graminis f. sp. tritici</name>
    <dbReference type="NCBI Taxonomy" id="62690"/>
    <lineage>
        <taxon>Eukaryota</taxon>
        <taxon>Fungi</taxon>
        <taxon>Dikarya</taxon>
        <taxon>Ascomycota</taxon>
        <taxon>Pezizomycotina</taxon>
        <taxon>Leotiomycetes</taxon>
        <taxon>Erysiphales</taxon>
        <taxon>Erysiphaceae</taxon>
        <taxon>Blumeria</taxon>
    </lineage>
</organism>
<protein>
    <submittedName>
        <fullName evidence="2">BgtTE-56057</fullName>
    </submittedName>
</protein>
<gene>
    <name evidence="2" type="ORF">BGT96224V316_LOCUS4579</name>
</gene>
<dbReference type="EMBL" id="LR026989">
    <property type="protein sequence ID" value="VDB87731.1"/>
    <property type="molecule type" value="Genomic_DNA"/>
</dbReference>
<keyword evidence="1" id="KW-0732">Signal</keyword>
<feature type="chain" id="PRO_5040758950" evidence="1">
    <location>
        <begin position="23"/>
        <end position="90"/>
    </location>
</feature>
<evidence type="ECO:0000313" key="2">
    <source>
        <dbReference type="EMBL" id="VDB87731.1"/>
    </source>
</evidence>
<dbReference type="AlphaFoldDB" id="A0A9X9MGY9"/>
<feature type="signal peptide" evidence="1">
    <location>
        <begin position="1"/>
        <end position="22"/>
    </location>
</feature>
<accession>A0A9X9MGY9</accession>
<evidence type="ECO:0000313" key="3">
    <source>
        <dbReference type="Proteomes" id="UP000324639"/>
    </source>
</evidence>
<reference evidence="2 3" key="1">
    <citation type="submission" date="2018-08" db="EMBL/GenBank/DDBJ databases">
        <authorList>
            <person name="Muller C M."/>
        </authorList>
    </citation>
    <scope>NUCLEOTIDE SEQUENCE [LARGE SCALE GENOMIC DNA]</scope>
</reference>
<name>A0A9X9MGY9_BLUGR</name>